<accession>A0A183PCM5</accession>
<organism evidence="1 2">
    <name type="scientific">Schistosoma mattheei</name>
    <dbReference type="NCBI Taxonomy" id="31246"/>
    <lineage>
        <taxon>Eukaryota</taxon>
        <taxon>Metazoa</taxon>
        <taxon>Spiralia</taxon>
        <taxon>Lophotrochozoa</taxon>
        <taxon>Platyhelminthes</taxon>
        <taxon>Trematoda</taxon>
        <taxon>Digenea</taxon>
        <taxon>Strigeidida</taxon>
        <taxon>Schistosomatoidea</taxon>
        <taxon>Schistosomatidae</taxon>
        <taxon>Schistosoma</taxon>
    </lineage>
</organism>
<name>A0A183PCM5_9TREM</name>
<dbReference type="AlphaFoldDB" id="A0A183PCM5"/>
<reference evidence="1 2" key="1">
    <citation type="submission" date="2018-11" db="EMBL/GenBank/DDBJ databases">
        <authorList>
            <consortium name="Pathogen Informatics"/>
        </authorList>
    </citation>
    <scope>NUCLEOTIDE SEQUENCE [LARGE SCALE GENOMIC DNA]</scope>
    <source>
        <strain>Denwood</strain>
        <strain evidence="2">Zambia</strain>
    </source>
</reference>
<proteinExistence type="predicted"/>
<protein>
    <submittedName>
        <fullName evidence="1">Uncharacterized protein</fullName>
    </submittedName>
</protein>
<evidence type="ECO:0000313" key="1">
    <source>
        <dbReference type="EMBL" id="VDP60097.1"/>
    </source>
</evidence>
<dbReference type="EMBL" id="UZAL01032119">
    <property type="protein sequence ID" value="VDP60097.1"/>
    <property type="molecule type" value="Genomic_DNA"/>
</dbReference>
<evidence type="ECO:0000313" key="2">
    <source>
        <dbReference type="Proteomes" id="UP000269396"/>
    </source>
</evidence>
<keyword evidence="2" id="KW-1185">Reference proteome</keyword>
<gene>
    <name evidence="1" type="ORF">SMTD_LOCUS12111</name>
</gene>
<dbReference type="Proteomes" id="UP000269396">
    <property type="component" value="Unassembled WGS sequence"/>
</dbReference>
<sequence>MSSNTLPVFPSDLLIKLCGKITPPNLVLQQVSRMEISNRKLQSRLVVVLAFHPPFSLQFIKNVFRNAPSP</sequence>